<feature type="region of interest" description="Disordered" evidence="6">
    <location>
        <begin position="692"/>
        <end position="715"/>
    </location>
</feature>
<feature type="region of interest" description="Disordered" evidence="6">
    <location>
        <begin position="556"/>
        <end position="604"/>
    </location>
</feature>
<feature type="compositionally biased region" description="Polar residues" evidence="6">
    <location>
        <begin position="644"/>
        <end position="653"/>
    </location>
</feature>
<dbReference type="SUPFAM" id="SSF54171">
    <property type="entry name" value="DNA-binding domain"/>
    <property type="match status" value="2"/>
</dbReference>
<feature type="region of interest" description="Disordered" evidence="6">
    <location>
        <begin position="1021"/>
        <end position="1044"/>
    </location>
</feature>
<dbReference type="CDD" id="cd00122">
    <property type="entry name" value="MBD"/>
    <property type="match status" value="1"/>
</dbReference>
<dbReference type="AlphaFoldDB" id="A0A067K0Z5"/>
<feature type="compositionally biased region" description="Basic and acidic residues" evidence="6">
    <location>
        <begin position="702"/>
        <end position="712"/>
    </location>
</feature>
<evidence type="ECO:0000256" key="3">
    <source>
        <dbReference type="ARBA" id="ARBA00023125"/>
    </source>
</evidence>
<evidence type="ECO:0000256" key="5">
    <source>
        <dbReference type="ARBA" id="ARBA00023242"/>
    </source>
</evidence>
<dbReference type="Proteomes" id="UP000027138">
    <property type="component" value="Unassembled WGS sequence"/>
</dbReference>
<feature type="compositionally biased region" description="Basic and acidic residues" evidence="6">
    <location>
        <begin position="422"/>
        <end position="441"/>
    </location>
</feature>
<organism evidence="8 9">
    <name type="scientific">Jatropha curcas</name>
    <name type="common">Barbados nut</name>
    <dbReference type="NCBI Taxonomy" id="180498"/>
    <lineage>
        <taxon>Eukaryota</taxon>
        <taxon>Viridiplantae</taxon>
        <taxon>Streptophyta</taxon>
        <taxon>Embryophyta</taxon>
        <taxon>Tracheophyta</taxon>
        <taxon>Spermatophyta</taxon>
        <taxon>Magnoliopsida</taxon>
        <taxon>eudicotyledons</taxon>
        <taxon>Gunneridae</taxon>
        <taxon>Pentapetalae</taxon>
        <taxon>rosids</taxon>
        <taxon>fabids</taxon>
        <taxon>Malpighiales</taxon>
        <taxon>Euphorbiaceae</taxon>
        <taxon>Crotonoideae</taxon>
        <taxon>Jatropheae</taxon>
        <taxon>Jatropha</taxon>
    </lineage>
</organism>
<feature type="compositionally biased region" description="Polar residues" evidence="6">
    <location>
        <begin position="345"/>
        <end position="354"/>
    </location>
</feature>
<dbReference type="Gene3D" id="3.30.890.10">
    <property type="entry name" value="Methyl-cpg-binding Protein 2, Chain A"/>
    <property type="match status" value="3"/>
</dbReference>
<dbReference type="PROSITE" id="PS50982">
    <property type="entry name" value="MBD"/>
    <property type="match status" value="2"/>
</dbReference>
<dbReference type="Pfam" id="PF01429">
    <property type="entry name" value="MBD"/>
    <property type="match status" value="2"/>
</dbReference>
<evidence type="ECO:0000256" key="1">
    <source>
        <dbReference type="ARBA" id="ARBA00004123"/>
    </source>
</evidence>
<comment type="subcellular location">
    <subcellularLocation>
        <location evidence="1">Nucleus</location>
    </subcellularLocation>
</comment>
<sequence length="1044" mass="115910">MTAEYSPEELPHGWTVQFNVLKTGRKIKYYLNSGTGQKYFSTDDFIRYFRGQGTQLDQHHPSKSLIGLPSKKKQLIEYANERPEWLPNGWVVELKTRKSGDASGKVYKCYVDPSTGCKFYSKPAVVRYLETIKQRSYTPKQKETLKSALPTSEVKFEKSTVDDLPPGWIKEIKITANANGIRKDPYYIDPIKGYVFRSKRDVERYLETGKISKHAFLPKKRHTGERILPSPAAKRQKVKHPAHGQQLLTGKGRSDVDSRTSSEADSLRKSRGKSVTSVTMLPVVGTLDRPSQKSPRDNVMDNDVKYKENSNRNFSAPTKAEVSRRNQDKRTNVCDGYGLLIPKGNNEQGQSLESEISRDESSKRKTENSLCKSSGKKWFNLPRRSSRRLAGIEPELVDNSLLVQANSEADNKQGQNSYESAIKGDESYKRRTHTSKADNKRGLLPCRSSKRLAGIEPELVANSVSIVQALPKTIKSPKIEAILAVGLKSDVLADKKCDQIQAESITQILDHSSSNADNPLLEDTSKKNPKYDTTCSVLSEANVSKRNQCEMVSAVDKPVLTPTADTREEENSLESGAKGRGQGKIQNILIRTSNKKGINLPRRSSKRLAGLEPELAANSESSAQAVQNAKTSCRSESIQAASLTSDALANKPSQPLKAEPRTDFTPHALTDFSNSLTGELSSQNQVSIHGQAFSKDQSQVLKTDKTNNEKSEPQLIPPFGEFLSDPCLEFAFKTLTGEIPVEIAADNGQVSTPAADIIDERKFLVKKTDKSVNGKILKNSGKYKKNKKLHLPHQSPEQLLGLEQEPTASLISNQLAFKTKGRKSSKTEAFLDMGLAADNLAMGAYQQFKDGTKAECVHHQSANVNSVPQIEPSSNRVDHLNDIANEEHSRKLEIEKNVNKPEQQPIFSFADYWSDPCFEFAFKTLTGAIPIEDNLPVQNYLQQQVDTSQTQRDGYFPQRVDSSQTFTDGSLALPDYGLPSFFQTDISVHFDAPEKQLTSQPQVPLNNPCFLPSGNVSLPTCSSIGSQQPERLKENKGLRGKVNS</sequence>
<keyword evidence="2" id="KW-0805">Transcription regulation</keyword>
<evidence type="ECO:0000256" key="4">
    <source>
        <dbReference type="ARBA" id="ARBA00023163"/>
    </source>
</evidence>
<feature type="region of interest" description="Disordered" evidence="6">
    <location>
        <begin position="216"/>
        <end position="369"/>
    </location>
</feature>
<dbReference type="InterPro" id="IPR016177">
    <property type="entry name" value="DNA-bd_dom_sf"/>
</dbReference>
<evidence type="ECO:0000256" key="6">
    <source>
        <dbReference type="SAM" id="MobiDB-lite"/>
    </source>
</evidence>
<feature type="compositionally biased region" description="Basic and acidic residues" evidence="6">
    <location>
        <begin position="321"/>
        <end position="332"/>
    </location>
</feature>
<evidence type="ECO:0000259" key="7">
    <source>
        <dbReference type="PROSITE" id="PS50982"/>
    </source>
</evidence>
<feature type="compositionally biased region" description="Basic and acidic residues" evidence="6">
    <location>
        <begin position="290"/>
        <end position="310"/>
    </location>
</feature>
<feature type="domain" description="MBD" evidence="7">
    <location>
        <begin position="154"/>
        <end position="221"/>
    </location>
</feature>
<dbReference type="InterPro" id="IPR001739">
    <property type="entry name" value="Methyl_CpG_DNA-bd"/>
</dbReference>
<feature type="compositionally biased region" description="Polar residues" evidence="6">
    <location>
        <begin position="692"/>
        <end position="701"/>
    </location>
</feature>
<keyword evidence="5" id="KW-0539">Nucleus</keyword>
<feature type="compositionally biased region" description="Basic and acidic residues" evidence="6">
    <location>
        <begin position="252"/>
        <end position="268"/>
    </location>
</feature>
<feature type="region of interest" description="Disordered" evidence="6">
    <location>
        <begin position="644"/>
        <end position="670"/>
    </location>
</feature>
<keyword evidence="4" id="KW-0804">Transcription</keyword>
<keyword evidence="3" id="KW-0238">DNA-binding</keyword>
<dbReference type="InterPro" id="IPR038945">
    <property type="entry name" value="MBD13-like"/>
</dbReference>
<dbReference type="PANTHER" id="PTHR34067:SF20">
    <property type="entry name" value="OS08G0206700 PROTEIN"/>
    <property type="match status" value="1"/>
</dbReference>
<dbReference type="PANTHER" id="PTHR34067">
    <property type="entry name" value="OS04G0193200 PROTEIN"/>
    <property type="match status" value="1"/>
</dbReference>
<dbReference type="EMBL" id="KK914993">
    <property type="protein sequence ID" value="KDP25474.1"/>
    <property type="molecule type" value="Genomic_DNA"/>
</dbReference>
<protein>
    <recommendedName>
        <fullName evidence="7">MBD domain-containing protein</fullName>
    </recommendedName>
</protein>
<feature type="region of interest" description="Disordered" evidence="6">
    <location>
        <begin position="407"/>
        <end position="443"/>
    </location>
</feature>
<evidence type="ECO:0000313" key="8">
    <source>
        <dbReference type="EMBL" id="KDP25474.1"/>
    </source>
</evidence>
<reference evidence="8 9" key="1">
    <citation type="journal article" date="2014" name="PLoS ONE">
        <title>Global Analysis of Gene Expression Profiles in Physic Nut (Jatropha curcas L.) Seedlings Exposed to Salt Stress.</title>
        <authorList>
            <person name="Zhang L."/>
            <person name="Zhang C."/>
            <person name="Wu P."/>
            <person name="Chen Y."/>
            <person name="Li M."/>
            <person name="Jiang H."/>
            <person name="Wu G."/>
        </authorList>
    </citation>
    <scope>NUCLEOTIDE SEQUENCE [LARGE SCALE GENOMIC DNA]</scope>
    <source>
        <strain evidence="9">cv. GZQX0401</strain>
        <tissue evidence="8">Young leaves</tissue>
    </source>
</reference>
<feature type="domain" description="MBD" evidence="7">
    <location>
        <begin position="76"/>
        <end position="150"/>
    </location>
</feature>
<dbReference type="OrthoDB" id="10072024at2759"/>
<dbReference type="STRING" id="180498.A0A067K0Z5"/>
<accession>A0A067K0Z5</accession>
<feature type="compositionally biased region" description="Basic and acidic residues" evidence="6">
    <location>
        <begin position="355"/>
        <end position="367"/>
    </location>
</feature>
<gene>
    <name evidence="8" type="ORF">JCGZ_20630</name>
</gene>
<evidence type="ECO:0000313" key="9">
    <source>
        <dbReference type="Proteomes" id="UP000027138"/>
    </source>
</evidence>
<name>A0A067K0Z5_JATCU</name>
<proteinExistence type="predicted"/>
<dbReference type="GO" id="GO:0003677">
    <property type="term" value="F:DNA binding"/>
    <property type="evidence" value="ECO:0007669"/>
    <property type="project" value="UniProtKB-KW"/>
</dbReference>
<feature type="compositionally biased region" description="Polar residues" evidence="6">
    <location>
        <begin position="407"/>
        <end position="419"/>
    </location>
</feature>
<keyword evidence="9" id="KW-1185">Reference proteome</keyword>
<dbReference type="GO" id="GO:0005634">
    <property type="term" value="C:nucleus"/>
    <property type="evidence" value="ECO:0007669"/>
    <property type="project" value="UniProtKB-SubCell"/>
</dbReference>
<evidence type="ECO:0000256" key="2">
    <source>
        <dbReference type="ARBA" id="ARBA00023015"/>
    </source>
</evidence>